<dbReference type="RefSeq" id="WP_390233720.1">
    <property type="nucleotide sequence ID" value="NZ_JBHSWI010000001.1"/>
</dbReference>
<name>A0ABW1Z7U4_9BACT</name>
<reference evidence="2" key="1">
    <citation type="journal article" date="2019" name="Int. J. Syst. Evol. Microbiol.">
        <title>The Global Catalogue of Microorganisms (GCM) 10K type strain sequencing project: providing services to taxonomists for standard genome sequencing and annotation.</title>
        <authorList>
            <consortium name="The Broad Institute Genomics Platform"/>
            <consortium name="The Broad Institute Genome Sequencing Center for Infectious Disease"/>
            <person name="Wu L."/>
            <person name="Ma J."/>
        </authorList>
    </citation>
    <scope>NUCLEOTIDE SEQUENCE [LARGE SCALE GENOMIC DNA]</scope>
    <source>
        <strain evidence="2">CGMCC 1.16026</strain>
    </source>
</reference>
<evidence type="ECO:0000313" key="2">
    <source>
        <dbReference type="Proteomes" id="UP001596391"/>
    </source>
</evidence>
<keyword evidence="2" id="KW-1185">Reference proteome</keyword>
<sequence>MIIAVGIEQSVEWLHHRHQRAELREALHVDAEKAIADCERVHHFAVDESAALGARIGQVQAAIKTHQPLAAAAAHTAQDWDEPIAPAWKAALSSQLVHVLPQDEIQAFWEVDAEVDTLQSLHWPMNNARQRVLEIESKDGFVGNAPVAATPAQLDEYLDALVKARSEVERFDSWAGGLRGAEGAILRGEHDLDKVQAAERQPW</sequence>
<organism evidence="1 2">
    <name type="scientific">Granulicella cerasi</name>
    <dbReference type="NCBI Taxonomy" id="741063"/>
    <lineage>
        <taxon>Bacteria</taxon>
        <taxon>Pseudomonadati</taxon>
        <taxon>Acidobacteriota</taxon>
        <taxon>Terriglobia</taxon>
        <taxon>Terriglobales</taxon>
        <taxon>Acidobacteriaceae</taxon>
        <taxon>Granulicella</taxon>
    </lineage>
</organism>
<dbReference type="EMBL" id="JBHSWI010000001">
    <property type="protein sequence ID" value="MFC6644480.1"/>
    <property type="molecule type" value="Genomic_DNA"/>
</dbReference>
<gene>
    <name evidence="1" type="ORF">ACFQBQ_02525</name>
</gene>
<evidence type="ECO:0000313" key="1">
    <source>
        <dbReference type="EMBL" id="MFC6644480.1"/>
    </source>
</evidence>
<comment type="caution">
    <text evidence="1">The sequence shown here is derived from an EMBL/GenBank/DDBJ whole genome shotgun (WGS) entry which is preliminary data.</text>
</comment>
<proteinExistence type="predicted"/>
<dbReference type="Proteomes" id="UP001596391">
    <property type="component" value="Unassembled WGS sequence"/>
</dbReference>
<accession>A0ABW1Z7U4</accession>
<protein>
    <submittedName>
        <fullName evidence="1">Uncharacterized protein</fullName>
    </submittedName>
</protein>